<proteinExistence type="inferred from homology"/>
<evidence type="ECO:0000256" key="4">
    <source>
        <dbReference type="ARBA" id="ARBA00022475"/>
    </source>
</evidence>
<keyword evidence="6 8" id="KW-1133">Transmembrane helix</keyword>
<keyword evidence="10" id="KW-1185">Reference proteome</keyword>
<feature type="transmembrane region" description="Helical" evidence="8">
    <location>
        <begin position="90"/>
        <end position="110"/>
    </location>
</feature>
<dbReference type="InterPro" id="IPR000522">
    <property type="entry name" value="ABC_transptr_permease_BtuC"/>
</dbReference>
<evidence type="ECO:0000256" key="3">
    <source>
        <dbReference type="ARBA" id="ARBA00022448"/>
    </source>
</evidence>
<feature type="transmembrane region" description="Helical" evidence="8">
    <location>
        <begin position="116"/>
        <end position="139"/>
    </location>
</feature>
<dbReference type="InterPro" id="IPR037294">
    <property type="entry name" value="ABC_BtuC-like"/>
</dbReference>
<evidence type="ECO:0000256" key="7">
    <source>
        <dbReference type="ARBA" id="ARBA00023136"/>
    </source>
</evidence>
<accession>A0A521ET53</accession>
<dbReference type="CDD" id="cd06550">
    <property type="entry name" value="TM_ABC_iron-siderophores_like"/>
    <property type="match status" value="1"/>
</dbReference>
<keyword evidence="4" id="KW-1003">Cell membrane</keyword>
<feature type="transmembrane region" description="Helical" evidence="8">
    <location>
        <begin position="278"/>
        <end position="301"/>
    </location>
</feature>
<feature type="transmembrane region" description="Helical" evidence="8">
    <location>
        <begin position="308"/>
        <end position="328"/>
    </location>
</feature>
<evidence type="ECO:0000256" key="5">
    <source>
        <dbReference type="ARBA" id="ARBA00022692"/>
    </source>
</evidence>
<reference evidence="9 10" key="1">
    <citation type="submission" date="2017-05" db="EMBL/GenBank/DDBJ databases">
        <authorList>
            <person name="Varghese N."/>
            <person name="Submissions S."/>
        </authorList>
    </citation>
    <scope>NUCLEOTIDE SEQUENCE [LARGE SCALE GENOMIC DNA]</scope>
    <source>
        <strain evidence="9 10">DSM 100094</strain>
    </source>
</reference>
<dbReference type="AlphaFoldDB" id="A0A521ET53"/>
<name>A0A521ET53_9RHOB</name>
<evidence type="ECO:0000256" key="8">
    <source>
        <dbReference type="SAM" id="Phobius"/>
    </source>
</evidence>
<gene>
    <name evidence="9" type="ORF">SAMN06265221_11563</name>
</gene>
<evidence type="ECO:0000313" key="9">
    <source>
        <dbReference type="EMBL" id="SMO87095.1"/>
    </source>
</evidence>
<dbReference type="GO" id="GO:0033214">
    <property type="term" value="P:siderophore-iron import into cell"/>
    <property type="evidence" value="ECO:0007669"/>
    <property type="project" value="TreeGrafter"/>
</dbReference>
<protein>
    <submittedName>
        <fullName evidence="9">Iron complex transport system permease protein</fullName>
    </submittedName>
</protein>
<keyword evidence="3" id="KW-0813">Transport</keyword>
<dbReference type="Pfam" id="PF01032">
    <property type="entry name" value="FecCD"/>
    <property type="match status" value="1"/>
</dbReference>
<dbReference type="PANTHER" id="PTHR30472">
    <property type="entry name" value="FERRIC ENTEROBACTIN TRANSPORT SYSTEM PERMEASE PROTEIN"/>
    <property type="match status" value="1"/>
</dbReference>
<comment type="subcellular location">
    <subcellularLocation>
        <location evidence="1">Cell membrane</location>
        <topology evidence="1">Multi-pass membrane protein</topology>
    </subcellularLocation>
</comment>
<dbReference type="SUPFAM" id="SSF81345">
    <property type="entry name" value="ABC transporter involved in vitamin B12 uptake, BtuC"/>
    <property type="match status" value="1"/>
</dbReference>
<dbReference type="Gene3D" id="1.10.3470.10">
    <property type="entry name" value="ABC transporter involved in vitamin B12 uptake, BtuC"/>
    <property type="match status" value="1"/>
</dbReference>
<feature type="transmembrane region" description="Helical" evidence="8">
    <location>
        <begin position="58"/>
        <end position="78"/>
    </location>
</feature>
<dbReference type="EMBL" id="FXTK01000015">
    <property type="protein sequence ID" value="SMO87095.1"/>
    <property type="molecule type" value="Genomic_DNA"/>
</dbReference>
<keyword evidence="5 8" id="KW-0812">Transmembrane</keyword>
<dbReference type="GO" id="GO:0022857">
    <property type="term" value="F:transmembrane transporter activity"/>
    <property type="evidence" value="ECO:0007669"/>
    <property type="project" value="InterPro"/>
</dbReference>
<feature type="transmembrane region" description="Helical" evidence="8">
    <location>
        <begin position="199"/>
        <end position="221"/>
    </location>
</feature>
<dbReference type="PANTHER" id="PTHR30472:SF25">
    <property type="entry name" value="ABC TRANSPORTER PERMEASE PROTEIN MJ0876-RELATED"/>
    <property type="match status" value="1"/>
</dbReference>
<organism evidence="9 10">
    <name type="scientific">Paracoccus laeviglucosivorans</name>
    <dbReference type="NCBI Taxonomy" id="1197861"/>
    <lineage>
        <taxon>Bacteria</taxon>
        <taxon>Pseudomonadati</taxon>
        <taxon>Pseudomonadota</taxon>
        <taxon>Alphaproteobacteria</taxon>
        <taxon>Rhodobacterales</taxon>
        <taxon>Paracoccaceae</taxon>
        <taxon>Paracoccus</taxon>
    </lineage>
</organism>
<sequence>MMSKGLWACILPASLLLGISLLHLGLGAARIGPAEIIRAFFAYDATNYAHVVVVFQRLTRLVVALYAGAALGLAGLLLQKIMQNGLVSPSTLGINAGATTFVVLAVQFLGLGGAALFLPALAGGMVAILLTFAVTGVLAGQGDGRLNLVLAGSMVGTLFSALTTFVISLDPEAFGNLLGWLIGDIGNFDYRALAPMAPIGLVALMGAILLSRAVDILALGSEQAAVLGVNVRLVYVGTLLIAVMLTVSAVTVVGPIGFVGLVMPHIARLLVGETGPMPLWICVAGGASLLVGADILARLLLAPRVLNVGTVMGLSGGLVFIGLIMVAAKRGRI</sequence>
<evidence type="ECO:0000313" key="10">
    <source>
        <dbReference type="Proteomes" id="UP000319014"/>
    </source>
</evidence>
<evidence type="ECO:0000256" key="6">
    <source>
        <dbReference type="ARBA" id="ARBA00022989"/>
    </source>
</evidence>
<dbReference type="Proteomes" id="UP000319014">
    <property type="component" value="Unassembled WGS sequence"/>
</dbReference>
<comment type="similarity">
    <text evidence="2">Belongs to the binding-protein-dependent transport system permease family. FecCD subfamily.</text>
</comment>
<dbReference type="OrthoDB" id="9811975at2"/>
<evidence type="ECO:0000256" key="2">
    <source>
        <dbReference type="ARBA" id="ARBA00007935"/>
    </source>
</evidence>
<dbReference type="GO" id="GO:0005886">
    <property type="term" value="C:plasma membrane"/>
    <property type="evidence" value="ECO:0007669"/>
    <property type="project" value="UniProtKB-SubCell"/>
</dbReference>
<keyword evidence="7 8" id="KW-0472">Membrane</keyword>
<feature type="transmembrane region" description="Helical" evidence="8">
    <location>
        <begin position="233"/>
        <end position="258"/>
    </location>
</feature>
<evidence type="ECO:0000256" key="1">
    <source>
        <dbReference type="ARBA" id="ARBA00004651"/>
    </source>
</evidence>
<feature type="transmembrane region" description="Helical" evidence="8">
    <location>
        <begin position="146"/>
        <end position="169"/>
    </location>
</feature>